<feature type="region of interest" description="Disordered" evidence="1">
    <location>
        <begin position="356"/>
        <end position="375"/>
    </location>
</feature>
<reference evidence="2" key="1">
    <citation type="submission" date="2022-11" db="EMBL/GenBank/DDBJ databases">
        <authorList>
            <person name="Scott C."/>
            <person name="Bruce N."/>
        </authorList>
    </citation>
    <scope>NUCLEOTIDE SEQUENCE</scope>
</reference>
<evidence type="ECO:0000313" key="3">
    <source>
        <dbReference type="Proteomes" id="UP000838763"/>
    </source>
</evidence>
<feature type="compositionally biased region" description="Low complexity" evidence="1">
    <location>
        <begin position="1006"/>
        <end position="1021"/>
    </location>
</feature>
<feature type="compositionally biased region" description="Basic and acidic residues" evidence="1">
    <location>
        <begin position="357"/>
        <end position="375"/>
    </location>
</feature>
<accession>A0A9P1GWE2</accession>
<dbReference type="Proteomes" id="UP000838763">
    <property type="component" value="Unassembled WGS sequence"/>
</dbReference>
<feature type="region of interest" description="Disordered" evidence="1">
    <location>
        <begin position="93"/>
        <end position="126"/>
    </location>
</feature>
<evidence type="ECO:0000313" key="2">
    <source>
        <dbReference type="EMBL" id="CAI4211942.1"/>
    </source>
</evidence>
<sequence>MGHNSASSDSNATEASVEFASIANANFELGGFHNLLDRQEPSTATSSACLCCQNVTATVPLLHRFPIPKTRRHVGAAHRRDLRMGFHCPDPGPSCPVRAHPPEDDGEDGLARRGPDDDVAQTHLTNPQTWAPSQFSWWKKVYNEVRWRGAAGGPVVKHREKLDPAINNYLYGSHAVFYTFDDKMEDDKPSPASKGLVGGVNPIWGCTGILIATDKGVYTAHIWEVPTFKGVGLEVQTQKEADLEWDLRSRDEGWITVHVWTPFDPYHTNQPRFRPQILALEKEIAGHLRISEASIQRHLYARKAPLDGFGERMDPHIYYSNNPGTALVVFQYAPEETKAGAGDTLPGDAANIAARPHPFEKPEDPKIPKTEIGDEKTPEPMRALRIWFDKKPVETKLWCIPGRNCHPICEAEHNVRDRAQAEAGPSGSGPALMERAGLFRRYDFRRIGFEGLFGDQLSMPGEGSASTRWWTAMSDMVKMFGAVGRPLGVQSTDHYAPDDAIFRPLGDEPVGGGFGPLSGCTGVFIATRRGVYVAHLWQRPNFVEARDELQRTFPDLYSDQDKVWKRRVTALFNEGTTPIVEWGTQGASLKKLVAEELKAPPEDSDDLFMAIIFTPDQAWSEVEAGQHNKPKHPAAVDRLRHELADILEIPADKVYVHTYFKREGQAAMGGQLTLTNEQYFAQNPGLSQLVWHYAPAQVPTLMTGRDTVRALRVYWNRKQFFYDECTSTSPIAAATNFPWKDPDFEFDCFSRTLPENNLARRAEGDYANDYEDCGIWRPYLSQPNLWAGGVDDWWIKMKELVDKKGAQQGIGYEIPDDYASDHSSLRVFGNYPLGSGITPMWGCTGIFVRQEHHQYEYDDEEALWERRVGRLLRTGIKPRRNDGVLPEIKPLKAYTESGQPFDPHLRRFLKVLLITPGAQTRIPSPMPRYKDKVDRLREELAALLHFDLDQIKTLTYMAAQYMAFREDMSNGMDAFFDRHPGVQLGAFQYAPTELSLRKSPEGVDNPAWSAPPASGGASTASAASSGARPCLAAIAAAKSSPAMASSVLGIPAGTLTWIGVAADRRRLCASACARDQRRPCRRAEWWWRPGHGAYAGAYACAKLLESRA</sequence>
<dbReference type="AlphaFoldDB" id="A0A9P1GWE2"/>
<evidence type="ECO:0000256" key="1">
    <source>
        <dbReference type="SAM" id="MobiDB-lite"/>
    </source>
</evidence>
<proteinExistence type="predicted"/>
<keyword evidence="3" id="KW-1185">Reference proteome</keyword>
<dbReference type="OrthoDB" id="3886018at2759"/>
<feature type="region of interest" description="Disordered" evidence="1">
    <location>
        <begin position="998"/>
        <end position="1021"/>
    </location>
</feature>
<organism evidence="2 3">
    <name type="scientific">Parascedosporium putredinis</name>
    <dbReference type="NCBI Taxonomy" id="1442378"/>
    <lineage>
        <taxon>Eukaryota</taxon>
        <taxon>Fungi</taxon>
        <taxon>Dikarya</taxon>
        <taxon>Ascomycota</taxon>
        <taxon>Pezizomycotina</taxon>
        <taxon>Sordariomycetes</taxon>
        <taxon>Hypocreomycetidae</taxon>
        <taxon>Microascales</taxon>
        <taxon>Microascaceae</taxon>
        <taxon>Parascedosporium</taxon>
    </lineage>
</organism>
<gene>
    <name evidence="2" type="ORF">PPNO1_LOCUS1713</name>
</gene>
<name>A0A9P1GWE2_9PEZI</name>
<comment type="caution">
    <text evidence="2">The sequence shown here is derived from an EMBL/GenBank/DDBJ whole genome shotgun (WGS) entry which is preliminary data.</text>
</comment>
<dbReference type="EMBL" id="CALLCH030000003">
    <property type="protein sequence ID" value="CAI4211942.1"/>
    <property type="molecule type" value="Genomic_DNA"/>
</dbReference>
<protein>
    <submittedName>
        <fullName evidence="2">Uncharacterized protein</fullName>
    </submittedName>
</protein>